<gene>
    <name evidence="2" type="ORF">Pen02_45330</name>
</gene>
<feature type="transmembrane region" description="Helical" evidence="1">
    <location>
        <begin position="151"/>
        <end position="184"/>
    </location>
</feature>
<dbReference type="EMBL" id="BONW01000021">
    <property type="protein sequence ID" value="GIG89597.1"/>
    <property type="molecule type" value="Genomic_DNA"/>
</dbReference>
<name>A0ABQ4E5K0_9ACTN</name>
<keyword evidence="1" id="KW-0812">Transmembrane</keyword>
<protein>
    <recommendedName>
        <fullName evidence="4">WXG100 family type VII secretion target</fullName>
    </recommendedName>
</protein>
<organism evidence="2 3">
    <name type="scientific">Plantactinospora endophytica</name>
    <dbReference type="NCBI Taxonomy" id="673535"/>
    <lineage>
        <taxon>Bacteria</taxon>
        <taxon>Bacillati</taxon>
        <taxon>Actinomycetota</taxon>
        <taxon>Actinomycetes</taxon>
        <taxon>Micromonosporales</taxon>
        <taxon>Micromonosporaceae</taxon>
        <taxon>Plantactinospora</taxon>
    </lineage>
</organism>
<reference evidence="2 3" key="1">
    <citation type="submission" date="2021-01" db="EMBL/GenBank/DDBJ databases">
        <title>Whole genome shotgun sequence of Plantactinospora endophytica NBRC 110450.</title>
        <authorList>
            <person name="Komaki H."/>
            <person name="Tamura T."/>
        </authorList>
    </citation>
    <scope>NUCLEOTIDE SEQUENCE [LARGE SCALE GENOMIC DNA]</scope>
    <source>
        <strain evidence="2 3">NBRC 110450</strain>
    </source>
</reference>
<proteinExistence type="predicted"/>
<comment type="caution">
    <text evidence="2">The sequence shown here is derived from an EMBL/GenBank/DDBJ whole genome shotgun (WGS) entry which is preliminary data.</text>
</comment>
<keyword evidence="1" id="KW-1133">Transmembrane helix</keyword>
<keyword evidence="1" id="KW-0472">Membrane</keyword>
<evidence type="ECO:0000313" key="2">
    <source>
        <dbReference type="EMBL" id="GIG89597.1"/>
    </source>
</evidence>
<accession>A0ABQ4E5K0</accession>
<evidence type="ECO:0008006" key="4">
    <source>
        <dbReference type="Google" id="ProtNLM"/>
    </source>
</evidence>
<sequence>MTAVGAGPTERDFEQLISQVNEAIERVQQLTVELGDRLTQALRWLPPGIGHAAIMRSWERFLGLKDQVFDEIQEFVSEPGYPPALTRIGDYWNTDVGAPVSELHQVVSAYGMKADDHWSGSAASAYEDSADAQSAAIETIKPMVEKIQAILVDLAWGVVAFWAALVTAFLTFVAGLISAVGLAFGVVTAPAAPVDAAATAAAVLGMLGAAIMAMIEYSERISKSMTTARQLLTDNTGMVKVGDTWRWPPADTAGSWSVRAD</sequence>
<dbReference type="Proteomes" id="UP000646749">
    <property type="component" value="Unassembled WGS sequence"/>
</dbReference>
<evidence type="ECO:0000313" key="3">
    <source>
        <dbReference type="Proteomes" id="UP000646749"/>
    </source>
</evidence>
<evidence type="ECO:0000256" key="1">
    <source>
        <dbReference type="SAM" id="Phobius"/>
    </source>
</evidence>
<keyword evidence="3" id="KW-1185">Reference proteome</keyword>
<feature type="transmembrane region" description="Helical" evidence="1">
    <location>
        <begin position="196"/>
        <end position="215"/>
    </location>
</feature>